<feature type="region of interest" description="Disordered" evidence="1">
    <location>
        <begin position="1"/>
        <end position="76"/>
    </location>
</feature>
<feature type="transmembrane region" description="Helical" evidence="2">
    <location>
        <begin position="91"/>
        <end position="117"/>
    </location>
</feature>
<feature type="transmembrane region" description="Helical" evidence="2">
    <location>
        <begin position="192"/>
        <end position="213"/>
    </location>
</feature>
<dbReference type="SUPFAM" id="SSF103473">
    <property type="entry name" value="MFS general substrate transporter"/>
    <property type="match status" value="1"/>
</dbReference>
<name>A0A811KW41_9BILA</name>
<dbReference type="AlphaFoldDB" id="A0A811KW41"/>
<accession>A0A811KW41</accession>
<dbReference type="Gene3D" id="1.20.1250.20">
    <property type="entry name" value="MFS general substrate transporter like domains"/>
    <property type="match status" value="2"/>
</dbReference>
<evidence type="ECO:0000256" key="2">
    <source>
        <dbReference type="SAM" id="Phobius"/>
    </source>
</evidence>
<dbReference type="PANTHER" id="PTHR45757">
    <property type="entry name" value="PROTEIN CBG23364-RELATED"/>
    <property type="match status" value="1"/>
</dbReference>
<dbReference type="EMBL" id="CAJFCW020000004">
    <property type="protein sequence ID" value="CAG9114240.1"/>
    <property type="molecule type" value="Genomic_DNA"/>
</dbReference>
<feature type="transmembrane region" description="Helical" evidence="2">
    <location>
        <begin position="390"/>
        <end position="411"/>
    </location>
</feature>
<evidence type="ECO:0000313" key="3">
    <source>
        <dbReference type="EMBL" id="CAD5220878.1"/>
    </source>
</evidence>
<dbReference type="GO" id="GO:0016020">
    <property type="term" value="C:membrane"/>
    <property type="evidence" value="ECO:0007669"/>
    <property type="project" value="TreeGrafter"/>
</dbReference>
<gene>
    <name evidence="3" type="ORF">BOKJ2_LOCUS9164</name>
</gene>
<evidence type="ECO:0000313" key="4">
    <source>
        <dbReference type="Proteomes" id="UP000614601"/>
    </source>
</evidence>
<dbReference type="InterPro" id="IPR036259">
    <property type="entry name" value="MFS_trans_sf"/>
</dbReference>
<comment type="caution">
    <text evidence="3">The sequence shown here is derived from an EMBL/GenBank/DDBJ whole genome shotgun (WGS) entry which is preliminary data.</text>
</comment>
<organism evidence="3 4">
    <name type="scientific">Bursaphelenchus okinawaensis</name>
    <dbReference type="NCBI Taxonomy" id="465554"/>
    <lineage>
        <taxon>Eukaryota</taxon>
        <taxon>Metazoa</taxon>
        <taxon>Ecdysozoa</taxon>
        <taxon>Nematoda</taxon>
        <taxon>Chromadorea</taxon>
        <taxon>Rhabditida</taxon>
        <taxon>Tylenchina</taxon>
        <taxon>Tylenchomorpha</taxon>
        <taxon>Aphelenchoidea</taxon>
        <taxon>Aphelenchoididae</taxon>
        <taxon>Bursaphelenchus</taxon>
    </lineage>
</organism>
<dbReference type="OrthoDB" id="2985014at2759"/>
<keyword evidence="2" id="KW-0812">Transmembrane</keyword>
<keyword evidence="2" id="KW-1133">Transmembrane helix</keyword>
<sequence>MSKDADGAKGPEKVKPDESDVGTESTKLNEVGLGDVNSVAKDSGDKESKANQKSVPKKASVTGTAGTNGTADSESSVAHGSFCLKNKFRHVLMFVALACLTWINGGVTAFNQVILCVKNETTSNPPHYEISKDEEVWLQRAIGIGSLIGTFPFNYAYSRLGAKYFFGGAGVLSGICCCLTPLAASFGFWPFMVIRLIQGFLYSADFSMIGLLISKWSPLNRSALYVSLLTGYTPIASVVTFALSGPSCKSPIGWPIMYYGMGVVTILTFIFWFMYYNDAPIKNKYLSQDEYEILAKGKFKAEMAERTTVPYVKILSSLTIWTVWLNAFSEIVASFFIYAYIGRFHVNVLKFDTHTAGYLAAVPPIPFIILKVAVGYINDRISCCPERIKMIIFNMVTLTCSGTCLIMVGFIPPEYRYVTIATLVIMYICFSFAGGAFYKCAHLAARQYSGFVIAGVQFLKSICLLAVPTVFSLTLRSEEDYPKIEKWRPAFCGLGGLMIAVSQVGKVVEE</sequence>
<dbReference type="Proteomes" id="UP000614601">
    <property type="component" value="Unassembled WGS sequence"/>
</dbReference>
<feature type="transmembrane region" description="Helical" evidence="2">
    <location>
        <begin position="164"/>
        <end position="186"/>
    </location>
</feature>
<dbReference type="InterPro" id="IPR011701">
    <property type="entry name" value="MFS"/>
</dbReference>
<dbReference type="PANTHER" id="PTHR45757:SF5">
    <property type="entry name" value="MAJOR FACILITATOR SUPERFAMILY (MFS) PROFILE DOMAIN-CONTAINING PROTEIN"/>
    <property type="match status" value="1"/>
</dbReference>
<evidence type="ECO:0000256" key="1">
    <source>
        <dbReference type="SAM" id="MobiDB-lite"/>
    </source>
</evidence>
<feature type="transmembrane region" description="Helical" evidence="2">
    <location>
        <begin position="417"/>
        <end position="438"/>
    </location>
</feature>
<protein>
    <recommendedName>
        <fullName evidence="5">Major facilitator superfamily (MFS) profile domain-containing protein</fullName>
    </recommendedName>
</protein>
<keyword evidence="2" id="KW-0472">Membrane</keyword>
<feature type="compositionally biased region" description="Polar residues" evidence="1">
    <location>
        <begin position="61"/>
        <end position="76"/>
    </location>
</feature>
<dbReference type="Proteomes" id="UP000783686">
    <property type="component" value="Unassembled WGS sequence"/>
</dbReference>
<feature type="transmembrane region" description="Helical" evidence="2">
    <location>
        <begin position="356"/>
        <end position="378"/>
    </location>
</feature>
<dbReference type="Pfam" id="PF07690">
    <property type="entry name" value="MFS_1"/>
    <property type="match status" value="1"/>
</dbReference>
<feature type="transmembrane region" description="Helical" evidence="2">
    <location>
        <begin position="323"/>
        <end position="341"/>
    </location>
</feature>
<dbReference type="GO" id="GO:0022857">
    <property type="term" value="F:transmembrane transporter activity"/>
    <property type="evidence" value="ECO:0007669"/>
    <property type="project" value="InterPro"/>
</dbReference>
<feature type="compositionally biased region" description="Basic and acidic residues" evidence="1">
    <location>
        <begin position="1"/>
        <end position="18"/>
    </location>
</feature>
<feature type="transmembrane region" description="Helical" evidence="2">
    <location>
        <begin position="225"/>
        <end position="244"/>
    </location>
</feature>
<feature type="transmembrane region" description="Helical" evidence="2">
    <location>
        <begin position="137"/>
        <end position="157"/>
    </location>
</feature>
<feature type="transmembrane region" description="Helical" evidence="2">
    <location>
        <begin position="450"/>
        <end position="475"/>
    </location>
</feature>
<dbReference type="EMBL" id="CAJFDH010000004">
    <property type="protein sequence ID" value="CAD5220878.1"/>
    <property type="molecule type" value="Genomic_DNA"/>
</dbReference>
<proteinExistence type="predicted"/>
<feature type="transmembrane region" description="Helical" evidence="2">
    <location>
        <begin position="256"/>
        <end position="276"/>
    </location>
</feature>
<keyword evidence="4" id="KW-1185">Reference proteome</keyword>
<evidence type="ECO:0008006" key="5">
    <source>
        <dbReference type="Google" id="ProtNLM"/>
    </source>
</evidence>
<reference evidence="3" key="1">
    <citation type="submission" date="2020-09" db="EMBL/GenBank/DDBJ databases">
        <authorList>
            <person name="Kikuchi T."/>
        </authorList>
    </citation>
    <scope>NUCLEOTIDE SEQUENCE</scope>
    <source>
        <strain evidence="3">SH1</strain>
    </source>
</reference>